<name>A0ABY7CG86_9BASI</name>
<accession>A0ABY7CG86</accession>
<keyword evidence="2" id="KW-1185">Reference proteome</keyword>
<dbReference type="Proteomes" id="UP001164743">
    <property type="component" value="Chromosome 4A"/>
</dbReference>
<evidence type="ECO:0000313" key="2">
    <source>
        <dbReference type="Proteomes" id="UP001164743"/>
    </source>
</evidence>
<evidence type="ECO:0000313" key="1">
    <source>
        <dbReference type="EMBL" id="WAQ84218.1"/>
    </source>
</evidence>
<gene>
    <name evidence="1" type="ORF">PtA15_4A670</name>
</gene>
<protein>
    <submittedName>
        <fullName evidence="1">Uncharacterized protein</fullName>
    </submittedName>
</protein>
<sequence length="68" mass="7407">MYVIEPTPAAAQWGRRGGLPRRGSGSHNAHRTVTLVAPWGCKRPQGAITYEVWAWAGPYHHRSGLAAS</sequence>
<organism evidence="1 2">
    <name type="scientific">Puccinia triticina</name>
    <dbReference type="NCBI Taxonomy" id="208348"/>
    <lineage>
        <taxon>Eukaryota</taxon>
        <taxon>Fungi</taxon>
        <taxon>Dikarya</taxon>
        <taxon>Basidiomycota</taxon>
        <taxon>Pucciniomycotina</taxon>
        <taxon>Pucciniomycetes</taxon>
        <taxon>Pucciniales</taxon>
        <taxon>Pucciniaceae</taxon>
        <taxon>Puccinia</taxon>
    </lineage>
</organism>
<reference evidence="1" key="1">
    <citation type="submission" date="2022-10" db="EMBL/GenBank/DDBJ databases">
        <title>Puccinia triticina Genome sequencing and assembly.</title>
        <authorList>
            <person name="Li C."/>
        </authorList>
    </citation>
    <scope>NUCLEOTIDE SEQUENCE</scope>
    <source>
        <strain evidence="1">Pt15</strain>
    </source>
</reference>
<proteinExistence type="predicted"/>
<dbReference type="EMBL" id="CP110424">
    <property type="protein sequence ID" value="WAQ84218.1"/>
    <property type="molecule type" value="Genomic_DNA"/>
</dbReference>
<dbReference type="GeneID" id="77809473"/>
<dbReference type="RefSeq" id="XP_053019773.1">
    <property type="nucleotide sequence ID" value="XM_053168578.1"/>
</dbReference>